<protein>
    <submittedName>
        <fullName evidence="2">VOC family protein</fullName>
    </submittedName>
</protein>
<dbReference type="Pfam" id="PF00903">
    <property type="entry name" value="Glyoxalase"/>
    <property type="match status" value="1"/>
</dbReference>
<dbReference type="RefSeq" id="WP_343922877.1">
    <property type="nucleotide sequence ID" value="NZ_BAAAIR010000025.1"/>
</dbReference>
<dbReference type="Proteomes" id="UP001595937">
    <property type="component" value="Unassembled WGS sequence"/>
</dbReference>
<evidence type="ECO:0000313" key="3">
    <source>
        <dbReference type="Proteomes" id="UP001595937"/>
    </source>
</evidence>
<reference evidence="3" key="1">
    <citation type="journal article" date="2019" name="Int. J. Syst. Evol. Microbiol.">
        <title>The Global Catalogue of Microorganisms (GCM) 10K type strain sequencing project: providing services to taxonomists for standard genome sequencing and annotation.</title>
        <authorList>
            <consortium name="The Broad Institute Genomics Platform"/>
            <consortium name="The Broad Institute Genome Sequencing Center for Infectious Disease"/>
            <person name="Wu L."/>
            <person name="Ma J."/>
        </authorList>
    </citation>
    <scope>NUCLEOTIDE SEQUENCE [LARGE SCALE GENOMIC DNA]</scope>
    <source>
        <strain evidence="3">CGMCC 1.16455</strain>
    </source>
</reference>
<dbReference type="InterPro" id="IPR004360">
    <property type="entry name" value="Glyas_Fos-R_dOase_dom"/>
</dbReference>
<dbReference type="SUPFAM" id="SSF54593">
    <property type="entry name" value="Glyoxalase/Bleomycin resistance protein/Dihydroxybiphenyl dioxygenase"/>
    <property type="match status" value="1"/>
</dbReference>
<accession>A0ABW0FKR2</accession>
<evidence type="ECO:0000313" key="2">
    <source>
        <dbReference type="EMBL" id="MFC5299373.1"/>
    </source>
</evidence>
<comment type="caution">
    <text evidence="2">The sequence shown here is derived from an EMBL/GenBank/DDBJ whole genome shotgun (WGS) entry which is preliminary data.</text>
</comment>
<feature type="domain" description="VOC" evidence="1">
    <location>
        <begin position="1"/>
        <end position="110"/>
    </location>
</feature>
<keyword evidence="3" id="KW-1185">Reference proteome</keyword>
<dbReference type="EMBL" id="JBHSLN010000088">
    <property type="protein sequence ID" value="MFC5299373.1"/>
    <property type="molecule type" value="Genomic_DNA"/>
</dbReference>
<proteinExistence type="predicted"/>
<dbReference type="Gene3D" id="3.10.180.10">
    <property type="entry name" value="2,3-Dihydroxybiphenyl 1,2-Dioxygenase, domain 1"/>
    <property type="match status" value="1"/>
</dbReference>
<name>A0ABW0FKR2_9MICO</name>
<sequence length="110" mass="11509">MFTSVLATITVADLDAAESWYTRLFGAGPDARPMAGLLEWHLSQGNGVQVFAEEEHAGHSALVLGTDDLDLEAARLRDAGIDQPAPQPGGGARVLVLADPDGNRVVLFGA</sequence>
<gene>
    <name evidence="2" type="ORF">ACFPK8_17795</name>
</gene>
<dbReference type="InterPro" id="IPR029068">
    <property type="entry name" value="Glyas_Bleomycin-R_OHBP_Dase"/>
</dbReference>
<dbReference type="CDD" id="cd06587">
    <property type="entry name" value="VOC"/>
    <property type="match status" value="1"/>
</dbReference>
<organism evidence="2 3">
    <name type="scientific">Brachybacterium tyrofermentans</name>
    <dbReference type="NCBI Taxonomy" id="47848"/>
    <lineage>
        <taxon>Bacteria</taxon>
        <taxon>Bacillati</taxon>
        <taxon>Actinomycetota</taxon>
        <taxon>Actinomycetes</taxon>
        <taxon>Micrococcales</taxon>
        <taxon>Dermabacteraceae</taxon>
        <taxon>Brachybacterium</taxon>
    </lineage>
</organism>
<dbReference type="PROSITE" id="PS51819">
    <property type="entry name" value="VOC"/>
    <property type="match status" value="1"/>
</dbReference>
<evidence type="ECO:0000259" key="1">
    <source>
        <dbReference type="PROSITE" id="PS51819"/>
    </source>
</evidence>
<dbReference type="GeneID" id="303296521"/>
<dbReference type="InterPro" id="IPR037523">
    <property type="entry name" value="VOC_core"/>
</dbReference>